<evidence type="ECO:0000256" key="12">
    <source>
        <dbReference type="ARBA" id="ARBA00047117"/>
    </source>
</evidence>
<gene>
    <name evidence="14" type="primary">cfap52</name>
</gene>
<evidence type="ECO:0000256" key="2">
    <source>
        <dbReference type="ARBA" id="ARBA00004496"/>
    </source>
</evidence>
<evidence type="ECO:0000256" key="8">
    <source>
        <dbReference type="ARBA" id="ARBA00023273"/>
    </source>
</evidence>
<dbReference type="GO" id="GO:0005930">
    <property type="term" value="C:axoneme"/>
    <property type="evidence" value="ECO:0007669"/>
    <property type="project" value="UniProtKB-ARBA"/>
</dbReference>
<organism evidence="14 15">
    <name type="scientific">Gouania willdenowi</name>
    <name type="common">Blunt-snouted clingfish</name>
    <name type="synonym">Lepadogaster willdenowi</name>
    <dbReference type="NCBI Taxonomy" id="441366"/>
    <lineage>
        <taxon>Eukaryota</taxon>
        <taxon>Metazoa</taxon>
        <taxon>Chordata</taxon>
        <taxon>Craniata</taxon>
        <taxon>Vertebrata</taxon>
        <taxon>Euteleostomi</taxon>
        <taxon>Actinopterygii</taxon>
        <taxon>Neopterygii</taxon>
        <taxon>Teleostei</taxon>
        <taxon>Neoteleostei</taxon>
        <taxon>Acanthomorphata</taxon>
        <taxon>Ovalentaria</taxon>
        <taxon>Blenniimorphae</taxon>
        <taxon>Blenniiformes</taxon>
        <taxon>Gobiesocoidei</taxon>
        <taxon>Gobiesocidae</taxon>
        <taxon>Gobiesocinae</taxon>
        <taxon>Gouania</taxon>
    </lineage>
</organism>
<evidence type="ECO:0000256" key="11">
    <source>
        <dbReference type="ARBA" id="ARBA00046056"/>
    </source>
</evidence>
<dbReference type="SMART" id="SM00320">
    <property type="entry name" value="WD40"/>
    <property type="match status" value="11"/>
</dbReference>
<comment type="function">
    <text evidence="11">Microtubule inner protein (MIP) part of the dynein-decorated doublet microtubules (DMTs) in cilia axoneme. Important for proper ciliary and flagellar beating. May act in cooperation with CFAP45 and axonemal dynein subunit DNAH11. May play a role in cell growth and/or survival.</text>
</comment>
<dbReference type="FunFam" id="2.130.10.10:FF:000207">
    <property type="entry name" value="Cilia- and flagella-associated protein 52"/>
    <property type="match status" value="1"/>
</dbReference>
<dbReference type="InterPro" id="IPR015943">
    <property type="entry name" value="WD40/YVTN_repeat-like_dom_sf"/>
</dbReference>
<dbReference type="InterPro" id="IPR036322">
    <property type="entry name" value="WD40_repeat_dom_sf"/>
</dbReference>
<dbReference type="Proteomes" id="UP000694680">
    <property type="component" value="Chromosome 1"/>
</dbReference>
<evidence type="ECO:0000313" key="14">
    <source>
        <dbReference type="Ensembl" id="ENSGWIP00000007075.1"/>
    </source>
</evidence>
<evidence type="ECO:0000256" key="4">
    <source>
        <dbReference type="ARBA" id="ARBA00022574"/>
    </source>
</evidence>
<reference evidence="14" key="2">
    <citation type="submission" date="2025-08" db="UniProtKB">
        <authorList>
            <consortium name="Ensembl"/>
        </authorList>
    </citation>
    <scope>IDENTIFICATION</scope>
</reference>
<dbReference type="PROSITE" id="PS00678">
    <property type="entry name" value="WD_REPEATS_1"/>
    <property type="match status" value="2"/>
</dbReference>
<comment type="similarity">
    <text evidence="9">Belongs to the CFAP52 family.</text>
</comment>
<keyword evidence="8" id="KW-0966">Cell projection</keyword>
<evidence type="ECO:0000256" key="5">
    <source>
        <dbReference type="ARBA" id="ARBA00022737"/>
    </source>
</evidence>
<dbReference type="SUPFAM" id="SSF50978">
    <property type="entry name" value="WD40 repeat-like"/>
    <property type="match status" value="2"/>
</dbReference>
<keyword evidence="5" id="KW-0677">Repeat</keyword>
<name>A0A8C5G1E6_GOUWI</name>
<keyword evidence="3" id="KW-0963">Cytoplasm</keyword>
<feature type="repeat" description="WD" evidence="13">
    <location>
        <begin position="495"/>
        <end position="536"/>
    </location>
</feature>
<feature type="repeat" description="WD" evidence="13">
    <location>
        <begin position="367"/>
        <end position="402"/>
    </location>
</feature>
<evidence type="ECO:0000256" key="13">
    <source>
        <dbReference type="PROSITE-ProRule" id="PRU00221"/>
    </source>
</evidence>
<dbReference type="PROSITE" id="PS50082">
    <property type="entry name" value="WD_REPEATS_2"/>
    <property type="match status" value="5"/>
</dbReference>
<evidence type="ECO:0000256" key="7">
    <source>
        <dbReference type="ARBA" id="ARBA00023069"/>
    </source>
</evidence>
<dbReference type="Pfam" id="PF00400">
    <property type="entry name" value="WD40"/>
    <property type="match status" value="6"/>
</dbReference>
<evidence type="ECO:0000256" key="3">
    <source>
        <dbReference type="ARBA" id="ARBA00022490"/>
    </source>
</evidence>
<dbReference type="InterPro" id="IPR001680">
    <property type="entry name" value="WD40_rpt"/>
</dbReference>
<keyword evidence="6" id="KW-0282">Flagellum</keyword>
<sequence length="576" mass="63285">MFFFLQFSTSAISLGRVVSGLQLHPDRQHLIYPVGCTIILKKISNGIQDFLHGHTNNVSCISVSKSGKYIASGQVNSMGYKAPIVIWDYSKKAIYAELVLHMAKVEALDFSPNDKYLVSLGGVDDGSVVVWNIETKQAICGSLASPQNAGHCLTVKYSNTNDLIFASAGSETLRVWKMDPENRKLSPTECRTGKMRRTVKCVEVGENDQLLFCGTTSGDILKITLETGLLSACGPVKTKNNLVEQGVTSITVNGDEQHLFVGTQDAKMYRLNLETFQPELVSSSHNNAINDVAIPFGVSELFATCSKNDIRLWKKGKPIEILRITVPNLTCNALHIMLDGASFISAWSDGKIRVFGPESGRLMLIIPDAHRMGVTAIAGTRDCERIISGGEEGQVRCWELQNSVYRLLGIMAEHKTTITSINIKSDDKQCVTTSADGSCIIWDLVMFGSLQMVIDNTKFQVVCYHPEEYQIITSGSDRKVTYWDVFNGSRIRSVVASESGTINGMHITQDGNHFVTGGDDKLVKVWNYMEGQATHVGMPHGGSITSVRICSNNRIIVSTSADGAIFQWRFPHPPVC</sequence>
<evidence type="ECO:0000256" key="1">
    <source>
        <dbReference type="ARBA" id="ARBA00004230"/>
    </source>
</evidence>
<keyword evidence="4 13" id="KW-0853">WD repeat</keyword>
<evidence type="ECO:0000256" key="6">
    <source>
        <dbReference type="ARBA" id="ARBA00022846"/>
    </source>
</evidence>
<feature type="repeat" description="WD" evidence="13">
    <location>
        <begin position="462"/>
        <end position="493"/>
    </location>
</feature>
<protein>
    <recommendedName>
        <fullName evidence="10">Cilia- and flagella-associated protein 52</fullName>
    </recommendedName>
</protein>
<dbReference type="GO" id="GO:0031514">
    <property type="term" value="C:motile cilium"/>
    <property type="evidence" value="ECO:0007669"/>
    <property type="project" value="UniProtKB-SubCell"/>
</dbReference>
<dbReference type="InterPro" id="IPR050630">
    <property type="entry name" value="WD_repeat_EMAP"/>
</dbReference>
<dbReference type="AlphaFoldDB" id="A0A8C5G1E6"/>
<comment type="subcellular location">
    <subcellularLocation>
        <location evidence="1">Cell projection</location>
        <location evidence="1">Cilium</location>
        <location evidence="1">Flagellum</location>
    </subcellularLocation>
    <subcellularLocation>
        <location evidence="2">Cytoplasm</location>
    </subcellularLocation>
</comment>
<reference evidence="14" key="1">
    <citation type="submission" date="2020-06" db="EMBL/GenBank/DDBJ databases">
        <authorList>
            <consortium name="Wellcome Sanger Institute Data Sharing"/>
        </authorList>
    </citation>
    <scope>NUCLEOTIDE SEQUENCE [LARGE SCALE GENOMIC DNA]</scope>
</reference>
<dbReference type="PROSITE" id="PS50294">
    <property type="entry name" value="WD_REPEATS_REGION"/>
    <property type="match status" value="2"/>
</dbReference>
<dbReference type="FunFam" id="2.130.10.10:FF:001320">
    <property type="entry name" value="Predicted protein"/>
    <property type="match status" value="1"/>
</dbReference>
<feature type="repeat" description="WD" evidence="13">
    <location>
        <begin position="98"/>
        <end position="141"/>
    </location>
</feature>
<keyword evidence="15" id="KW-1185">Reference proteome</keyword>
<evidence type="ECO:0000313" key="15">
    <source>
        <dbReference type="Proteomes" id="UP000694680"/>
    </source>
</evidence>
<evidence type="ECO:0000256" key="10">
    <source>
        <dbReference type="ARBA" id="ARBA00029552"/>
    </source>
</evidence>
<feature type="repeat" description="WD" evidence="13">
    <location>
        <begin position="411"/>
        <end position="444"/>
    </location>
</feature>
<dbReference type="InterPro" id="IPR019775">
    <property type="entry name" value="WD40_repeat_CS"/>
</dbReference>
<comment type="subunit">
    <text evidence="12">Microtubule inner protein component of sperm flagellar doublet microtubules. Interacts with BRCA2. Interacts with the CCT chaperonin complex. Interacts with HSP70. Interacts with AK8. Interacts with CFAP45. Interacts with DNAI1. Interacts with IQDC.</text>
</comment>
<evidence type="ECO:0000256" key="9">
    <source>
        <dbReference type="ARBA" id="ARBA00029456"/>
    </source>
</evidence>
<accession>A0A8C5G1E6</accession>
<dbReference type="PANTHER" id="PTHR13720">
    <property type="entry name" value="WD-40 REPEAT PROTEIN"/>
    <property type="match status" value="1"/>
</dbReference>
<proteinExistence type="inferred from homology"/>
<keyword evidence="7" id="KW-0969">Cilium</keyword>
<dbReference type="Gene3D" id="2.130.10.10">
    <property type="entry name" value="YVTN repeat-like/Quinoprotein amine dehydrogenase"/>
    <property type="match status" value="3"/>
</dbReference>
<reference evidence="14" key="3">
    <citation type="submission" date="2025-09" db="UniProtKB">
        <authorList>
            <consortium name="Ensembl"/>
        </authorList>
    </citation>
    <scope>IDENTIFICATION</scope>
</reference>
<dbReference type="Ensembl" id="ENSGWIT00000007828.1">
    <property type="protein sequence ID" value="ENSGWIP00000007075.1"/>
    <property type="gene ID" value="ENSGWIG00000004104.1"/>
</dbReference>
<dbReference type="PANTHER" id="PTHR13720:SF14">
    <property type="entry name" value="CILIA- AND FLAGELLA-ASSOCIATED PROTEIN 52"/>
    <property type="match status" value="1"/>
</dbReference>